<organism evidence="1 2">
    <name type="scientific">Zalaria obscura</name>
    <dbReference type="NCBI Taxonomy" id="2024903"/>
    <lineage>
        <taxon>Eukaryota</taxon>
        <taxon>Fungi</taxon>
        <taxon>Dikarya</taxon>
        <taxon>Ascomycota</taxon>
        <taxon>Pezizomycotina</taxon>
        <taxon>Dothideomycetes</taxon>
        <taxon>Dothideomycetidae</taxon>
        <taxon>Dothideales</taxon>
        <taxon>Zalariaceae</taxon>
        <taxon>Zalaria</taxon>
    </lineage>
</organism>
<reference evidence="1" key="1">
    <citation type="submission" date="2024-02" db="EMBL/GenBank/DDBJ databases">
        <title>Metagenome Assembled Genome of Zalaria obscura JY119.</title>
        <authorList>
            <person name="Vighnesh L."/>
            <person name="Jagadeeshwari U."/>
            <person name="Venkata Ramana C."/>
            <person name="Sasikala C."/>
        </authorList>
    </citation>
    <scope>NUCLEOTIDE SEQUENCE</scope>
    <source>
        <strain evidence="1">JY119</strain>
    </source>
</reference>
<dbReference type="Proteomes" id="UP001320706">
    <property type="component" value="Unassembled WGS sequence"/>
</dbReference>
<name>A0ACC3SBH9_9PEZI</name>
<evidence type="ECO:0000313" key="2">
    <source>
        <dbReference type="Proteomes" id="UP001320706"/>
    </source>
</evidence>
<proteinExistence type="predicted"/>
<keyword evidence="2" id="KW-1185">Reference proteome</keyword>
<keyword evidence="1" id="KW-0436">Ligase</keyword>
<dbReference type="EC" id="6.4.1.4" evidence="1"/>
<gene>
    <name evidence="1" type="primary">MCCC2</name>
    <name evidence="1" type="ORF">M8818_004966</name>
</gene>
<sequence>MATAASSPIWRDLRRRVCQNARKPSSTRIYQPTRRFAATYTSPHQAAKISIIQSAVDTSSTAYRENAESMRQLMQKFSALHEEAAKGGNAKAREKHIARGKMLVRDRVTALTDPGTPFLELSALAGYQVYPGEEVPAGGIVTGIGTVEGVMCMIVANDSTVKGGTYYPITVKKHLRAQEIAQQNRLPCIYLVDSGGANLPHQADVFPDRDHFGRIFYNQARMSGMGIPQLSVVMGPCTAGGAYVPSMSDESIIVQEQGHIFLAGPPLVKAATGEVVSAEDLGGGKLHSEISGVTDYLAVDDAHAIVLARRCVQNLNYSRHANASQTPRWKEPLYDPEELGGVVGTNLKTQIDGHEIIARIVDGSEFSEFKPLYGPTLITGFASIYGHPVGIVANNGILFSESSLKGAHFIQLCAKRNIPLVFLQNISGFMVGQEAEKGGIAKNGAKLVTAVACAEVPKFTVVFGSSAGAGNYGMCGRAYSPRFLWAWPTAKTSVMGPEQLSAVMEAVGKTVDPKLKERIELESEATFATARLWDDGIIPPSHTRRVLGMGLQAAMSGSTEQKETAFGVFRM</sequence>
<protein>
    <submittedName>
        <fullName evidence="1">Methylcrotonoyl-CoA carboxylase beta chain, mitochondrial</fullName>
        <ecNumber evidence="1">6.4.1.4</ecNumber>
    </submittedName>
</protein>
<comment type="caution">
    <text evidence="1">The sequence shown here is derived from an EMBL/GenBank/DDBJ whole genome shotgun (WGS) entry which is preliminary data.</text>
</comment>
<accession>A0ACC3SBH9</accession>
<evidence type="ECO:0000313" key="1">
    <source>
        <dbReference type="EMBL" id="KAK8205593.1"/>
    </source>
</evidence>
<dbReference type="EMBL" id="JAMKPW020000024">
    <property type="protein sequence ID" value="KAK8205593.1"/>
    <property type="molecule type" value="Genomic_DNA"/>
</dbReference>